<evidence type="ECO:0000256" key="3">
    <source>
        <dbReference type="ARBA" id="ARBA00022801"/>
    </source>
</evidence>
<dbReference type="STRING" id="872965.SE16_13855"/>
<evidence type="ECO:0000256" key="1">
    <source>
        <dbReference type="ARBA" id="ARBA00022722"/>
    </source>
</evidence>
<dbReference type="InParanoid" id="A0A0M8K8T3"/>
<dbReference type="InterPro" id="IPR017705">
    <property type="entry name" value="Ribonuclease_Y"/>
</dbReference>
<keyword evidence="1 5" id="KW-0540">Nuclease</keyword>
<dbReference type="NCBIfam" id="TIGR00277">
    <property type="entry name" value="HDIG"/>
    <property type="match status" value="1"/>
</dbReference>
<dbReference type="Pfam" id="PF01966">
    <property type="entry name" value="HD"/>
    <property type="match status" value="1"/>
</dbReference>
<name>A0A0M8K8T3_9CHLR</name>
<evidence type="ECO:0000313" key="9">
    <source>
        <dbReference type="EMBL" id="GAP62819.1"/>
    </source>
</evidence>
<dbReference type="EC" id="3.1.-.-" evidence="5 6"/>
<dbReference type="Gene3D" id="3.30.1370.10">
    <property type="entry name" value="K Homology domain, type 1"/>
    <property type="match status" value="1"/>
</dbReference>
<keyword evidence="4 5" id="KW-0694">RNA-binding</keyword>
<dbReference type="SMART" id="SM00322">
    <property type="entry name" value="KH"/>
    <property type="match status" value="1"/>
</dbReference>
<dbReference type="Proteomes" id="UP000037784">
    <property type="component" value="Unassembled WGS sequence"/>
</dbReference>
<reference evidence="10" key="2">
    <citation type="submission" date="2015-08" db="EMBL/GenBank/DDBJ databases">
        <title>Draft Genome Sequence of a Heterotrophic Facultative Anaerobic Bacterium Ardenticatena maritima Strain 110S.</title>
        <authorList>
            <person name="Kawaichi S."/>
            <person name="Yoshida T."/>
            <person name="Sako Y."/>
            <person name="Nakamura R."/>
        </authorList>
    </citation>
    <scope>NUCLEOTIDE SEQUENCE [LARGE SCALE GENOMIC DNA]</scope>
    <source>
        <strain evidence="10">110S</strain>
    </source>
</reference>
<dbReference type="GO" id="GO:0016787">
    <property type="term" value="F:hydrolase activity"/>
    <property type="evidence" value="ECO:0007669"/>
    <property type="project" value="UniProtKB-KW"/>
</dbReference>
<dbReference type="FunCoup" id="A0A0M8K8T3">
    <property type="interactions" value="101"/>
</dbReference>
<evidence type="ECO:0000256" key="6">
    <source>
        <dbReference type="NCBIfam" id="TIGR03319"/>
    </source>
</evidence>
<dbReference type="InterPro" id="IPR036612">
    <property type="entry name" value="KH_dom_type_1_sf"/>
</dbReference>
<dbReference type="GO" id="GO:0006402">
    <property type="term" value="P:mRNA catabolic process"/>
    <property type="evidence" value="ECO:0007669"/>
    <property type="project" value="UniProtKB-UniRule"/>
</dbReference>
<keyword evidence="10" id="KW-1185">Reference proteome</keyword>
<dbReference type="SUPFAM" id="SSF54791">
    <property type="entry name" value="Eukaryotic type KH-domain (KH-domain type I)"/>
    <property type="match status" value="1"/>
</dbReference>
<comment type="similarity">
    <text evidence="5">Belongs to the RNase Y family.</text>
</comment>
<evidence type="ECO:0000259" key="8">
    <source>
        <dbReference type="PROSITE" id="PS51831"/>
    </source>
</evidence>
<sequence length="521" mass="58437">MEGVILIGAALLAALVGAVVGAWLGYRGGQERALRETEKQVQSMLTEAEQQARAMVQEAKAEAQELRLQAKEEIVRLRDEAEREFKQQRRELQRLEQELQQRREKLDRRQEQLENRARNLDRREQALEKREEEIEALVAEQQAALERVAELSREEARQLLLQQVEEEARQDMARILREREAEAREIAEKKARAIIVTAIQRMATDVTNDVVVSTVALPDDSMKGRIIGRGGRNIRAIENATGVDLVVDDTPEAITISSFDPVRREVARIALERLIADGRIHPARIEKVVAEARAEVEQIIREAGEQAAYEVGVSGLHPELIRLLGQLKFRTSYGQNQWAHAIEAARLATLLAHELGANVEWAKKGALLHDIGKAVTHEVEGPHALIGAEIAKRCGVHPVVVNAIASHHHEVEQETIEAVIVEVADAISGARMGARRESLEQYIKRIKALEDVAKSFDGVQEAYAIQAGREIRVIVRPDDVDDLTAIRLSKEIARNIEESMEYPGQIKVTVIRETRAVDYAK</sequence>
<comment type="caution">
    <text evidence="9">The sequence shown here is derived from an EMBL/GenBank/DDBJ whole genome shotgun (WGS) entry which is preliminary data.</text>
</comment>
<dbReference type="InterPro" id="IPR003607">
    <property type="entry name" value="HD/PDEase_dom"/>
</dbReference>
<reference evidence="9 10" key="1">
    <citation type="journal article" date="2015" name="Genome Announc.">
        <title>Draft Genome Sequence of a Heterotrophic Facultative Anaerobic Thermophilic Bacterium, Ardenticatena maritima Strain 110ST.</title>
        <authorList>
            <person name="Kawaichi S."/>
            <person name="Yoshida T."/>
            <person name="Sako Y."/>
            <person name="Nakamura R."/>
        </authorList>
    </citation>
    <scope>NUCLEOTIDE SEQUENCE [LARGE SCALE GENOMIC DNA]</scope>
    <source>
        <strain evidence="9 10">110S</strain>
    </source>
</reference>
<feature type="domain" description="HD" evidence="8">
    <location>
        <begin position="337"/>
        <end position="430"/>
    </location>
</feature>
<dbReference type="InterPro" id="IPR004087">
    <property type="entry name" value="KH_dom"/>
</dbReference>
<dbReference type="OrthoDB" id="9803205at2"/>
<dbReference type="InterPro" id="IPR006675">
    <property type="entry name" value="HDIG_dom"/>
</dbReference>
<dbReference type="Pfam" id="PF12072">
    <property type="entry name" value="RNase_Y_N"/>
    <property type="match status" value="1"/>
</dbReference>
<dbReference type="GO" id="GO:0003723">
    <property type="term" value="F:RNA binding"/>
    <property type="evidence" value="ECO:0007669"/>
    <property type="project" value="UniProtKB-UniRule"/>
</dbReference>
<comment type="function">
    <text evidence="5">Endoribonuclease that initiates mRNA decay.</text>
</comment>
<dbReference type="InterPro" id="IPR004088">
    <property type="entry name" value="KH_dom_type_1"/>
</dbReference>
<dbReference type="SUPFAM" id="SSF109604">
    <property type="entry name" value="HD-domain/PDEase-like"/>
    <property type="match status" value="1"/>
</dbReference>
<dbReference type="InterPro" id="IPR022711">
    <property type="entry name" value="RNase_Y_N"/>
</dbReference>
<dbReference type="EMBL" id="BBZA01000086">
    <property type="protein sequence ID" value="GAP62819.1"/>
    <property type="molecule type" value="Genomic_DNA"/>
</dbReference>
<dbReference type="PANTHER" id="PTHR12826">
    <property type="entry name" value="RIBONUCLEASE Y"/>
    <property type="match status" value="1"/>
</dbReference>
<feature type="coiled-coil region" evidence="7">
    <location>
        <begin position="31"/>
        <end position="192"/>
    </location>
</feature>
<dbReference type="RefSeq" id="WP_054492717.1">
    <property type="nucleotide sequence ID" value="NZ_BBZA01000086.1"/>
</dbReference>
<dbReference type="HAMAP" id="MF_00335">
    <property type="entry name" value="RNase_Y"/>
    <property type="match status" value="1"/>
</dbReference>
<dbReference type="GO" id="GO:0005886">
    <property type="term" value="C:plasma membrane"/>
    <property type="evidence" value="ECO:0007669"/>
    <property type="project" value="UniProtKB-UniRule"/>
</dbReference>
<dbReference type="PROSITE" id="PS50084">
    <property type="entry name" value="KH_TYPE_1"/>
    <property type="match status" value="1"/>
</dbReference>
<dbReference type="CDD" id="cd22431">
    <property type="entry name" value="KH-I_RNaseY"/>
    <property type="match status" value="1"/>
</dbReference>
<dbReference type="AlphaFoldDB" id="A0A0M8K8T3"/>
<evidence type="ECO:0000256" key="4">
    <source>
        <dbReference type="ARBA" id="ARBA00022884"/>
    </source>
</evidence>
<dbReference type="PROSITE" id="PS51831">
    <property type="entry name" value="HD"/>
    <property type="match status" value="1"/>
</dbReference>
<organism evidence="9 10">
    <name type="scientific">Ardenticatena maritima</name>
    <dbReference type="NCBI Taxonomy" id="872965"/>
    <lineage>
        <taxon>Bacteria</taxon>
        <taxon>Bacillati</taxon>
        <taxon>Chloroflexota</taxon>
        <taxon>Ardenticatenia</taxon>
        <taxon>Ardenticatenales</taxon>
        <taxon>Ardenticatenaceae</taxon>
        <taxon>Ardenticatena</taxon>
    </lineage>
</organism>
<dbReference type="NCBIfam" id="TIGR03319">
    <property type="entry name" value="RNase_Y"/>
    <property type="match status" value="1"/>
</dbReference>
<dbReference type="PANTHER" id="PTHR12826:SF15">
    <property type="entry name" value="RIBONUCLEASE Y"/>
    <property type="match status" value="1"/>
</dbReference>
<dbReference type="CDD" id="cd00077">
    <property type="entry name" value="HDc"/>
    <property type="match status" value="1"/>
</dbReference>
<evidence type="ECO:0000256" key="2">
    <source>
        <dbReference type="ARBA" id="ARBA00022759"/>
    </source>
</evidence>
<protein>
    <recommendedName>
        <fullName evidence="5 6">Ribonuclease Y</fullName>
        <shortName evidence="5">RNase Y</shortName>
        <ecNumber evidence="5 6">3.1.-.-</ecNumber>
    </recommendedName>
</protein>
<accession>A0A0M8K8T3</accession>
<evidence type="ECO:0000256" key="7">
    <source>
        <dbReference type="SAM" id="Coils"/>
    </source>
</evidence>
<dbReference type="Pfam" id="PF00013">
    <property type="entry name" value="KH_1"/>
    <property type="match status" value="1"/>
</dbReference>
<evidence type="ECO:0000256" key="5">
    <source>
        <dbReference type="HAMAP-Rule" id="MF_00335"/>
    </source>
</evidence>
<dbReference type="GO" id="GO:0004521">
    <property type="term" value="F:RNA endonuclease activity"/>
    <property type="evidence" value="ECO:0007669"/>
    <property type="project" value="UniProtKB-UniRule"/>
</dbReference>
<dbReference type="InterPro" id="IPR006674">
    <property type="entry name" value="HD_domain"/>
</dbReference>
<dbReference type="SMART" id="SM00471">
    <property type="entry name" value="HDc"/>
    <property type="match status" value="1"/>
</dbReference>
<gene>
    <name evidence="5" type="primary">rny</name>
    <name evidence="9" type="ORF">ARMA_1242</name>
</gene>
<dbReference type="Gene3D" id="1.10.3210.10">
    <property type="entry name" value="Hypothetical protein af1432"/>
    <property type="match status" value="1"/>
</dbReference>
<keyword evidence="7" id="KW-0175">Coiled coil</keyword>
<keyword evidence="2 5" id="KW-0255">Endonuclease</keyword>
<proteinExistence type="inferred from homology"/>
<evidence type="ECO:0000313" key="10">
    <source>
        <dbReference type="Proteomes" id="UP000037784"/>
    </source>
</evidence>
<keyword evidence="3 5" id="KW-0378">Hydrolase</keyword>